<comment type="caution">
    <text evidence="1">The sequence shown here is derived from an EMBL/GenBank/DDBJ whole genome shotgun (WGS) entry which is preliminary data.</text>
</comment>
<organism evidence="1 2">
    <name type="scientific">Nocardioides massiliensis</name>
    <dbReference type="NCBI Taxonomy" id="1325935"/>
    <lineage>
        <taxon>Bacteria</taxon>
        <taxon>Bacillati</taxon>
        <taxon>Actinomycetota</taxon>
        <taxon>Actinomycetes</taxon>
        <taxon>Propionibacteriales</taxon>
        <taxon>Nocardioidaceae</taxon>
        <taxon>Nocardioides</taxon>
    </lineage>
</organism>
<sequence length="138" mass="15188">MSKFKVGDRVRVNGTFPDDPDQRVVGCVATVVGCVATVVEGHRGSKYIRANLANLGETWLFLPGELDRISTEFKLDGGEIIRNTRTDKTGIVYTDGDGVRRIRYVEPTLVSDDVKASAVEEYEHHYPGTYEVLSGVPA</sequence>
<proteinExistence type="predicted"/>
<accession>A0ABT9NJH4</accession>
<name>A0ABT9NJH4_9ACTN</name>
<dbReference type="EMBL" id="JAUSQM010000001">
    <property type="protein sequence ID" value="MDP9820501.1"/>
    <property type="molecule type" value="Genomic_DNA"/>
</dbReference>
<evidence type="ECO:0000313" key="1">
    <source>
        <dbReference type="EMBL" id="MDP9820501.1"/>
    </source>
</evidence>
<dbReference type="Proteomes" id="UP001240447">
    <property type="component" value="Unassembled WGS sequence"/>
</dbReference>
<evidence type="ECO:0000313" key="2">
    <source>
        <dbReference type="Proteomes" id="UP001240447"/>
    </source>
</evidence>
<dbReference type="PROSITE" id="PS51257">
    <property type="entry name" value="PROKAR_LIPOPROTEIN"/>
    <property type="match status" value="1"/>
</dbReference>
<reference evidence="1 2" key="1">
    <citation type="submission" date="2023-07" db="EMBL/GenBank/DDBJ databases">
        <title>Sequencing the genomes of 1000 actinobacteria strains.</title>
        <authorList>
            <person name="Klenk H.-P."/>
        </authorList>
    </citation>
    <scope>NUCLEOTIDE SEQUENCE [LARGE SCALE GENOMIC DNA]</scope>
    <source>
        <strain evidence="1 2">GD13</strain>
    </source>
</reference>
<keyword evidence="2" id="KW-1185">Reference proteome</keyword>
<gene>
    <name evidence="1" type="ORF">J2S59_000310</name>
</gene>
<protein>
    <submittedName>
        <fullName evidence="1">Uncharacterized protein</fullName>
    </submittedName>
</protein>
<dbReference type="RefSeq" id="WP_068124557.1">
    <property type="nucleotide sequence ID" value="NZ_CCXJ01000751.1"/>
</dbReference>